<accession>A0A5M6ZGS8</accession>
<gene>
    <name evidence="2" type="ORF">F1654_06295</name>
</gene>
<name>A0A5M6ZGS8_9PROT</name>
<evidence type="ECO:0000313" key="2">
    <source>
        <dbReference type="EMBL" id="KAA5803415.1"/>
    </source>
</evidence>
<dbReference type="Pfam" id="PF04266">
    <property type="entry name" value="ASCH"/>
    <property type="match status" value="1"/>
</dbReference>
<sequence>MVKLTPSQRAFWSRFQAATGHDADAPRFVDVFGDSPDMQDQLAALVIAGEKRASASLNHWYDDETRPGPGDLALILNGAGEPVCVIRTTRVDIMPVNAVTAEFAFEEGEGDKTLAWWLDAHRAFWRREAQREGFDYSDDLDVVCERFERVWAPD</sequence>
<proteinExistence type="predicted"/>
<feature type="domain" description="ASCH" evidence="1">
    <location>
        <begin position="30"/>
        <end position="151"/>
    </location>
</feature>
<dbReference type="EMBL" id="VWOJ01000002">
    <property type="protein sequence ID" value="KAA5803415.1"/>
    <property type="molecule type" value="Genomic_DNA"/>
</dbReference>
<keyword evidence="3" id="KW-1185">Reference proteome</keyword>
<dbReference type="PANTHER" id="PTHR39203">
    <property type="entry name" value="CYTOPLASMIC PROTEIN-RELATED"/>
    <property type="match status" value="1"/>
</dbReference>
<dbReference type="InterPro" id="IPR007374">
    <property type="entry name" value="ASCH_domain"/>
</dbReference>
<dbReference type="InterPro" id="IPR015947">
    <property type="entry name" value="PUA-like_sf"/>
</dbReference>
<dbReference type="PANTHER" id="PTHR39203:SF1">
    <property type="entry name" value="CYTOPLASMIC PROTEIN"/>
    <property type="match status" value="1"/>
</dbReference>
<dbReference type="AlphaFoldDB" id="A0A5M6ZGS8"/>
<dbReference type="Gene3D" id="3.10.400.10">
    <property type="entry name" value="Sulfate adenylyltransferase"/>
    <property type="match status" value="1"/>
</dbReference>
<comment type="caution">
    <text evidence="2">The sequence shown here is derived from an EMBL/GenBank/DDBJ whole genome shotgun (WGS) entry which is preliminary data.</text>
</comment>
<dbReference type="InterPro" id="IPR009326">
    <property type="entry name" value="DUF984"/>
</dbReference>
<dbReference type="CDD" id="cd06553">
    <property type="entry name" value="ASCH_Ef3133_like"/>
    <property type="match status" value="1"/>
</dbReference>
<dbReference type="Proteomes" id="UP000325122">
    <property type="component" value="Unassembled WGS sequence"/>
</dbReference>
<dbReference type="SUPFAM" id="SSF88697">
    <property type="entry name" value="PUA domain-like"/>
    <property type="match status" value="1"/>
</dbReference>
<dbReference type="SMART" id="SM01022">
    <property type="entry name" value="ASCH"/>
    <property type="match status" value="1"/>
</dbReference>
<reference evidence="2 3" key="1">
    <citation type="submission" date="2019-09" db="EMBL/GenBank/DDBJ databases">
        <authorList>
            <person name="Kevbrin V."/>
            <person name="Grouzdev D.S."/>
        </authorList>
    </citation>
    <scope>NUCLEOTIDE SEQUENCE [LARGE SCALE GENOMIC DNA]</scope>
    <source>
        <strain evidence="2 3">G-192</strain>
    </source>
</reference>
<protein>
    <submittedName>
        <fullName evidence="2">ASCH domain-containing protein</fullName>
    </submittedName>
</protein>
<evidence type="ECO:0000313" key="3">
    <source>
        <dbReference type="Proteomes" id="UP000325122"/>
    </source>
</evidence>
<dbReference type="RefSeq" id="WP_150022683.1">
    <property type="nucleotide sequence ID" value="NZ_VWOJ01000002.1"/>
</dbReference>
<dbReference type="PIRSF" id="PIRSF021320">
    <property type="entry name" value="DUF984"/>
    <property type="match status" value="1"/>
</dbReference>
<organism evidence="2 3">
    <name type="scientific">Alkalicaulis satelles</name>
    <dbReference type="NCBI Taxonomy" id="2609175"/>
    <lineage>
        <taxon>Bacteria</taxon>
        <taxon>Pseudomonadati</taxon>
        <taxon>Pseudomonadota</taxon>
        <taxon>Alphaproteobacteria</taxon>
        <taxon>Maricaulales</taxon>
        <taxon>Maricaulaceae</taxon>
        <taxon>Alkalicaulis</taxon>
    </lineage>
</organism>
<evidence type="ECO:0000259" key="1">
    <source>
        <dbReference type="SMART" id="SM01022"/>
    </source>
</evidence>